<evidence type="ECO:0000256" key="1">
    <source>
        <dbReference type="ARBA" id="ARBA00001947"/>
    </source>
</evidence>
<comment type="caution">
    <text evidence="6">The sequence shown here is derived from an EMBL/GenBank/DDBJ whole genome shotgun (WGS) entry which is preliminary data.</text>
</comment>
<reference evidence="6 7" key="1">
    <citation type="journal article" date="2020" name="Int. J. Syst. Evol. Microbiol.">
        <title>Reclassification of Streptomyces castelarensis and Streptomyces sporoclivatus as later heterotypic synonyms of Streptomyces antimycoticus.</title>
        <authorList>
            <person name="Komaki H."/>
            <person name="Tamura T."/>
        </authorList>
    </citation>
    <scope>NUCLEOTIDE SEQUENCE [LARGE SCALE GENOMIC DNA]</scope>
    <source>
        <strain evidence="6 7">NBRC 13459</strain>
    </source>
</reference>
<evidence type="ECO:0000256" key="4">
    <source>
        <dbReference type="SAM" id="MobiDB-lite"/>
    </source>
</evidence>
<evidence type="ECO:0000256" key="3">
    <source>
        <dbReference type="ARBA" id="ARBA00022833"/>
    </source>
</evidence>
<accession>A0A4D4KPU8</accession>
<dbReference type="InterPro" id="IPR013154">
    <property type="entry name" value="ADH-like_N"/>
</dbReference>
<evidence type="ECO:0000256" key="2">
    <source>
        <dbReference type="ARBA" id="ARBA00022723"/>
    </source>
</evidence>
<evidence type="ECO:0000259" key="5">
    <source>
        <dbReference type="Pfam" id="PF08240"/>
    </source>
</evidence>
<keyword evidence="3" id="KW-0862">Zinc</keyword>
<evidence type="ECO:0000313" key="6">
    <source>
        <dbReference type="EMBL" id="GDY50214.1"/>
    </source>
</evidence>
<keyword evidence="2" id="KW-0479">Metal-binding</keyword>
<proteinExistence type="predicted"/>
<dbReference type="AlphaFoldDB" id="A0A4D4KPU8"/>
<dbReference type="PANTHER" id="PTHR42813:SF2">
    <property type="entry name" value="DEHYDROGENASE, ZINC-CONTAINING, PUTATIVE (AFU_ORTHOLOGUE AFUA_2G02810)-RELATED"/>
    <property type="match status" value="1"/>
</dbReference>
<dbReference type="Proteomes" id="UP000301309">
    <property type="component" value="Unassembled WGS sequence"/>
</dbReference>
<feature type="region of interest" description="Disordered" evidence="4">
    <location>
        <begin position="119"/>
        <end position="158"/>
    </location>
</feature>
<keyword evidence="7" id="KW-1185">Reference proteome</keyword>
<feature type="compositionally biased region" description="Basic residues" evidence="4">
    <location>
        <begin position="135"/>
        <end position="144"/>
    </location>
</feature>
<gene>
    <name evidence="6" type="ORF">SVIO_008370</name>
</gene>
<feature type="domain" description="Alcohol dehydrogenase-like N-terminal" evidence="5">
    <location>
        <begin position="25"/>
        <end position="122"/>
    </location>
</feature>
<dbReference type="OrthoDB" id="241504at2"/>
<dbReference type="Pfam" id="PF08240">
    <property type="entry name" value="ADH_N"/>
    <property type="match status" value="1"/>
</dbReference>
<protein>
    <recommendedName>
        <fullName evidence="5">Alcohol dehydrogenase-like N-terminal domain-containing protein</fullName>
    </recommendedName>
</protein>
<dbReference type="Gene3D" id="3.90.180.10">
    <property type="entry name" value="Medium-chain alcohol dehydrogenases, catalytic domain"/>
    <property type="match status" value="1"/>
</dbReference>
<sequence length="171" mass="17778">MRAAVRSEDGQVSAANVPDAEVKSPSDALVRVVLSAVCGTDLWGLRGFPAIPPGPRAGQGFIGVVEDIGADVRFLKPGNVLLAPFWWSDGTCVACKAGLPTSCPNGGMQEGGQGEAVRVSAAAGTVRGSTDPTRPRTRRHSSRHPRSESAPRSCQPPAPVPSTYVCLDGIY</sequence>
<dbReference type="InterPro" id="IPR011032">
    <property type="entry name" value="GroES-like_sf"/>
</dbReference>
<dbReference type="SUPFAM" id="SSF50129">
    <property type="entry name" value="GroES-like"/>
    <property type="match status" value="1"/>
</dbReference>
<dbReference type="EMBL" id="BJHW01000001">
    <property type="protein sequence ID" value="GDY50214.1"/>
    <property type="molecule type" value="Genomic_DNA"/>
</dbReference>
<organism evidence="6 7">
    <name type="scientific">Streptomyces violaceusniger</name>
    <dbReference type="NCBI Taxonomy" id="68280"/>
    <lineage>
        <taxon>Bacteria</taxon>
        <taxon>Bacillati</taxon>
        <taxon>Actinomycetota</taxon>
        <taxon>Actinomycetes</taxon>
        <taxon>Kitasatosporales</taxon>
        <taxon>Streptomycetaceae</taxon>
        <taxon>Streptomyces</taxon>
        <taxon>Streptomyces violaceusniger group</taxon>
    </lineage>
</organism>
<comment type="cofactor">
    <cofactor evidence="1">
        <name>Zn(2+)</name>
        <dbReference type="ChEBI" id="CHEBI:29105"/>
    </cofactor>
</comment>
<evidence type="ECO:0000313" key="7">
    <source>
        <dbReference type="Proteomes" id="UP000301309"/>
    </source>
</evidence>
<name>A0A4D4KPU8_STRVO</name>
<dbReference type="GO" id="GO:0046872">
    <property type="term" value="F:metal ion binding"/>
    <property type="evidence" value="ECO:0007669"/>
    <property type="project" value="UniProtKB-KW"/>
</dbReference>
<dbReference type="RefSeq" id="WP_137976113.1">
    <property type="nucleotide sequence ID" value="NZ_BAAASO010000073.1"/>
</dbReference>
<dbReference type="PANTHER" id="PTHR42813">
    <property type="entry name" value="ZINC-TYPE ALCOHOL DEHYDROGENASE-LIKE"/>
    <property type="match status" value="1"/>
</dbReference>